<dbReference type="InterPro" id="IPR003711">
    <property type="entry name" value="CarD-like/TRCF_RID"/>
</dbReference>
<evidence type="ECO:0000259" key="1">
    <source>
        <dbReference type="Pfam" id="PF02559"/>
    </source>
</evidence>
<dbReference type="Gene3D" id="2.40.10.170">
    <property type="match status" value="1"/>
</dbReference>
<comment type="caution">
    <text evidence="2">The sequence shown here is derived from an EMBL/GenBank/DDBJ whole genome shotgun (WGS) entry which is preliminary data.</text>
</comment>
<dbReference type="Pfam" id="PF02559">
    <property type="entry name" value="CarD_TRCF_RID"/>
    <property type="match status" value="1"/>
</dbReference>
<evidence type="ECO:0000313" key="2">
    <source>
        <dbReference type="EMBL" id="HIT58738.1"/>
    </source>
</evidence>
<sequence length="176" mass="19774">MDEYVVYGSEGVCRVEQIGHPNIAGLDSTKEYYTLMPVYKSGRIYAPIDSLIPMRPAMDAETAKELISEMPHMPSRLDVPPDSKEAAAFYKSLVRTYECRKLISIVKHVQRKQRELACVKKNVSAADMKFMKIARDMICGELGFALGVSPKDVRERLESRCRERLADAMAAEPAGQ</sequence>
<reference evidence="2" key="1">
    <citation type="submission" date="2020-10" db="EMBL/GenBank/DDBJ databases">
        <authorList>
            <person name="Gilroy R."/>
        </authorList>
    </citation>
    <scope>NUCLEOTIDE SEQUENCE</scope>
    <source>
        <strain evidence="2">CHK33-4379</strain>
    </source>
</reference>
<dbReference type="EMBL" id="DVLL01000013">
    <property type="protein sequence ID" value="HIT58738.1"/>
    <property type="molecule type" value="Genomic_DNA"/>
</dbReference>
<gene>
    <name evidence="2" type="ORF">IAC39_03375</name>
</gene>
<accession>A0A9D1GSU2</accession>
<name>A0A9D1GSU2_9FIRM</name>
<evidence type="ECO:0000313" key="3">
    <source>
        <dbReference type="Proteomes" id="UP000824136"/>
    </source>
</evidence>
<dbReference type="Proteomes" id="UP000824136">
    <property type="component" value="Unassembled WGS sequence"/>
</dbReference>
<dbReference type="InterPro" id="IPR042215">
    <property type="entry name" value="CarD-like_C"/>
</dbReference>
<organism evidence="2 3">
    <name type="scientific">Candidatus Faeciplasma pullistercoris</name>
    <dbReference type="NCBI Taxonomy" id="2840800"/>
    <lineage>
        <taxon>Bacteria</taxon>
        <taxon>Bacillati</taxon>
        <taxon>Bacillota</taxon>
        <taxon>Clostridia</taxon>
        <taxon>Eubacteriales</taxon>
        <taxon>Oscillospiraceae</taxon>
        <taxon>Oscillospiraceae incertae sedis</taxon>
        <taxon>Candidatus Faeciplasma</taxon>
    </lineage>
</organism>
<dbReference type="Gene3D" id="1.20.58.1290">
    <property type="entry name" value="CarD-like, C-terminal domain"/>
    <property type="match status" value="1"/>
</dbReference>
<dbReference type="AlphaFoldDB" id="A0A9D1GSU2"/>
<protein>
    <submittedName>
        <fullName evidence="2">CarD family transcriptional regulator</fullName>
    </submittedName>
</protein>
<feature type="domain" description="CarD-like/TRCF RNAP-interacting" evidence="1">
    <location>
        <begin position="3"/>
        <end position="56"/>
    </location>
</feature>
<proteinExistence type="predicted"/>
<reference evidence="2" key="2">
    <citation type="journal article" date="2021" name="PeerJ">
        <title>Extensive microbial diversity within the chicken gut microbiome revealed by metagenomics and culture.</title>
        <authorList>
            <person name="Gilroy R."/>
            <person name="Ravi A."/>
            <person name="Getino M."/>
            <person name="Pursley I."/>
            <person name="Horton D.L."/>
            <person name="Alikhan N.F."/>
            <person name="Baker D."/>
            <person name="Gharbi K."/>
            <person name="Hall N."/>
            <person name="Watson M."/>
            <person name="Adriaenssens E.M."/>
            <person name="Foster-Nyarko E."/>
            <person name="Jarju S."/>
            <person name="Secka A."/>
            <person name="Antonio M."/>
            <person name="Oren A."/>
            <person name="Chaudhuri R.R."/>
            <person name="La Ragione R."/>
            <person name="Hildebrand F."/>
            <person name="Pallen M.J."/>
        </authorList>
    </citation>
    <scope>NUCLEOTIDE SEQUENCE</scope>
    <source>
        <strain evidence="2">CHK33-4379</strain>
    </source>
</reference>